<gene>
    <name evidence="10" type="ORF">RZS28_14815</name>
</gene>
<dbReference type="SUPFAM" id="SSF51246">
    <property type="entry name" value="Rudiment single hybrid motif"/>
    <property type="match status" value="1"/>
</dbReference>
<dbReference type="Gene3D" id="3.30.470.20">
    <property type="entry name" value="ATP-grasp fold, B domain"/>
    <property type="match status" value="1"/>
</dbReference>
<evidence type="ECO:0000259" key="7">
    <source>
        <dbReference type="PROSITE" id="PS50968"/>
    </source>
</evidence>
<keyword evidence="4 6" id="KW-0067">ATP-binding</keyword>
<accession>A0ABZ0HP42</accession>
<dbReference type="SMART" id="SM00878">
    <property type="entry name" value="Biotin_carb_C"/>
    <property type="match status" value="1"/>
</dbReference>
<dbReference type="CDD" id="cd06850">
    <property type="entry name" value="biotinyl_domain"/>
    <property type="match status" value="1"/>
</dbReference>
<proteinExistence type="predicted"/>
<evidence type="ECO:0000256" key="4">
    <source>
        <dbReference type="ARBA" id="ARBA00022840"/>
    </source>
</evidence>
<dbReference type="Pfam" id="PF02785">
    <property type="entry name" value="Biotin_carb_C"/>
    <property type="match status" value="1"/>
</dbReference>
<organism evidence="10 11">
    <name type="scientific">Methylocapsa polymorpha</name>
    <dbReference type="NCBI Taxonomy" id="3080828"/>
    <lineage>
        <taxon>Bacteria</taxon>
        <taxon>Pseudomonadati</taxon>
        <taxon>Pseudomonadota</taxon>
        <taxon>Alphaproteobacteria</taxon>
        <taxon>Hyphomicrobiales</taxon>
        <taxon>Beijerinckiaceae</taxon>
        <taxon>Methylocapsa</taxon>
    </lineage>
</organism>
<dbReference type="Proteomes" id="UP001626536">
    <property type="component" value="Chromosome"/>
</dbReference>
<dbReference type="InterPro" id="IPR048429">
    <property type="entry name" value="MCC_alpha_BT"/>
</dbReference>
<feature type="domain" description="Biotin carboxylation" evidence="9">
    <location>
        <begin position="4"/>
        <end position="451"/>
    </location>
</feature>
<evidence type="ECO:0000256" key="6">
    <source>
        <dbReference type="PROSITE-ProRule" id="PRU00409"/>
    </source>
</evidence>
<dbReference type="Gene3D" id="2.40.50.100">
    <property type="match status" value="1"/>
</dbReference>
<dbReference type="SUPFAM" id="SSF51230">
    <property type="entry name" value="Single hybrid motif"/>
    <property type="match status" value="1"/>
</dbReference>
<dbReference type="InterPro" id="IPR005481">
    <property type="entry name" value="BC-like_N"/>
</dbReference>
<dbReference type="Gene3D" id="3.30.700.40">
    <property type="match status" value="1"/>
</dbReference>
<dbReference type="InterPro" id="IPR050856">
    <property type="entry name" value="Biotin_carboxylase_complex"/>
</dbReference>
<dbReference type="InterPro" id="IPR011761">
    <property type="entry name" value="ATP-grasp"/>
</dbReference>
<dbReference type="InterPro" id="IPR001882">
    <property type="entry name" value="Biotin_BS"/>
</dbReference>
<reference evidence="10 11" key="1">
    <citation type="submission" date="2023-10" db="EMBL/GenBank/DDBJ databases">
        <title>Novel methanotroph of the genus Methylocapsa from a subarctic wetland.</title>
        <authorList>
            <person name="Belova S.E."/>
            <person name="Oshkin I.Y."/>
            <person name="Miroshnikov K."/>
            <person name="Dedysh S.N."/>
        </authorList>
    </citation>
    <scope>NUCLEOTIDE SEQUENCE [LARGE SCALE GENOMIC DNA]</scope>
    <source>
        <strain evidence="10 11">RX1</strain>
    </source>
</reference>
<dbReference type="SUPFAM" id="SSF56059">
    <property type="entry name" value="Glutathione synthetase ATP-binding domain-like"/>
    <property type="match status" value="1"/>
</dbReference>
<dbReference type="EMBL" id="CP136862">
    <property type="protein sequence ID" value="WOJ89064.1"/>
    <property type="molecule type" value="Genomic_DNA"/>
</dbReference>
<dbReference type="PROSITE" id="PS00867">
    <property type="entry name" value="CPSASE_2"/>
    <property type="match status" value="1"/>
</dbReference>
<dbReference type="InterPro" id="IPR000089">
    <property type="entry name" value="Biotin_lipoyl"/>
</dbReference>
<dbReference type="Pfam" id="PF02786">
    <property type="entry name" value="CPSase_L_D2"/>
    <property type="match status" value="1"/>
</dbReference>
<dbReference type="RefSeq" id="WP_407338505.1">
    <property type="nucleotide sequence ID" value="NZ_CP136862.1"/>
</dbReference>
<dbReference type="NCBIfam" id="NF006367">
    <property type="entry name" value="PRK08591.1"/>
    <property type="match status" value="1"/>
</dbReference>
<dbReference type="PROSITE" id="PS50979">
    <property type="entry name" value="BC"/>
    <property type="match status" value="1"/>
</dbReference>
<evidence type="ECO:0000256" key="5">
    <source>
        <dbReference type="ARBA" id="ARBA00023267"/>
    </source>
</evidence>
<evidence type="ECO:0000259" key="8">
    <source>
        <dbReference type="PROSITE" id="PS50975"/>
    </source>
</evidence>
<keyword evidence="3 6" id="KW-0547">Nucleotide-binding</keyword>
<dbReference type="PROSITE" id="PS00866">
    <property type="entry name" value="CPSASE_1"/>
    <property type="match status" value="1"/>
</dbReference>
<dbReference type="PROSITE" id="PS50975">
    <property type="entry name" value="ATP_GRASP"/>
    <property type="match status" value="1"/>
</dbReference>
<dbReference type="Pfam" id="PF00289">
    <property type="entry name" value="Biotin_carb_N"/>
    <property type="match status" value="1"/>
</dbReference>
<protein>
    <submittedName>
        <fullName evidence="10">Acetyl/propionyl/methylcrotonyl-CoA carboxylase subunit alpha</fullName>
    </submittedName>
</protein>
<dbReference type="InterPro" id="IPR005479">
    <property type="entry name" value="CPAse_ATP-bd"/>
</dbReference>
<keyword evidence="2" id="KW-0436">Ligase</keyword>
<evidence type="ECO:0000313" key="11">
    <source>
        <dbReference type="Proteomes" id="UP001626536"/>
    </source>
</evidence>
<dbReference type="SUPFAM" id="SSF52440">
    <property type="entry name" value="PreATP-grasp domain"/>
    <property type="match status" value="1"/>
</dbReference>
<evidence type="ECO:0000256" key="3">
    <source>
        <dbReference type="ARBA" id="ARBA00022741"/>
    </source>
</evidence>
<dbReference type="Pfam" id="PF00364">
    <property type="entry name" value="Biotin_lipoyl"/>
    <property type="match status" value="1"/>
</dbReference>
<feature type="domain" description="Lipoyl-binding" evidence="7">
    <location>
        <begin position="598"/>
        <end position="674"/>
    </location>
</feature>
<evidence type="ECO:0000256" key="2">
    <source>
        <dbReference type="ARBA" id="ARBA00022598"/>
    </source>
</evidence>
<feature type="domain" description="ATP-grasp" evidence="8">
    <location>
        <begin position="123"/>
        <end position="321"/>
    </location>
</feature>
<evidence type="ECO:0000259" key="9">
    <source>
        <dbReference type="PROSITE" id="PS50979"/>
    </source>
</evidence>
<dbReference type="Pfam" id="PF21139">
    <property type="entry name" value="BT_MCC_alpha"/>
    <property type="match status" value="1"/>
</dbReference>
<sequence length="678" mass="73587">MPALFSKILIANRGEIACRIIRTARRLGIATVAVYSNADREALHVALADEAIRIGEAPARESYLAGARIIEAARRSGAEAIHPGYGFLSENADFADACAKAELVFIGPPAAAIKAMGDKAQAKALMEKAGVPLAPGYHGQDQDPRLLAKEAAAVGYPVLIKPSAGGGGKGMKIVARAEYFEAALESARREAAGAFGDDRVLIEKYLERPRHVEVQIFADAQQNCIHLFDRDCSIQRRHQKIIEEAPAPALSDALRQSMRNAAVTAARTISYVGAGTVEFLVPASENAFYFMEMNARLQVEHPVTEMITGLDLVEWQLRIAAGGPLPLAQEQIRASGHAIEARLYAEDPERDFLPQAGRIERLDFPAPGPHVRIDSGMAGNGEVQVHYDPMIAKLIVWDEDRPAAIRRLGNALGDVRIVGLPTNVEFLRRVAAHEAFAEAALDTGFIERHRNDLLAPLSPASNEILAMTAIAFLCARAAAARTEAQRSADPWSPWSRQDGWRLNDLAQESLHLREIGPLAREEIIVGVTYLRDGWRLDLPDGASFLHASGALADDGALTVDLDGRRLSAVWVRTGDEFSLFPKDEAAHRFALVDPVADAARRSEPRGGLISPMPGRIIALLVEPGARVEANQPILIIEAMKMEHQLRAPTGGIVKDFKFRLGDQAPEGAELVSFEAEES</sequence>
<dbReference type="PROSITE" id="PS00188">
    <property type="entry name" value="BIOTIN"/>
    <property type="match status" value="1"/>
</dbReference>
<dbReference type="InterPro" id="IPR011764">
    <property type="entry name" value="Biotin_carboxylation_dom"/>
</dbReference>
<dbReference type="PANTHER" id="PTHR18866:SF33">
    <property type="entry name" value="METHYLCROTONOYL-COA CARBOXYLASE SUBUNIT ALPHA, MITOCHONDRIAL-RELATED"/>
    <property type="match status" value="1"/>
</dbReference>
<dbReference type="InterPro" id="IPR005482">
    <property type="entry name" value="Biotin_COase_C"/>
</dbReference>
<dbReference type="InterPro" id="IPR016185">
    <property type="entry name" value="PreATP-grasp_dom_sf"/>
</dbReference>
<name>A0ABZ0HP42_9HYPH</name>
<comment type="cofactor">
    <cofactor evidence="1">
        <name>biotin</name>
        <dbReference type="ChEBI" id="CHEBI:57586"/>
    </cofactor>
</comment>
<evidence type="ECO:0000313" key="10">
    <source>
        <dbReference type="EMBL" id="WOJ89064.1"/>
    </source>
</evidence>
<dbReference type="InterPro" id="IPR011054">
    <property type="entry name" value="Rudment_hybrid_motif"/>
</dbReference>
<dbReference type="InterPro" id="IPR011053">
    <property type="entry name" value="Single_hybrid_motif"/>
</dbReference>
<keyword evidence="5" id="KW-0092">Biotin</keyword>
<dbReference type="PROSITE" id="PS50968">
    <property type="entry name" value="BIOTINYL_LIPOYL"/>
    <property type="match status" value="1"/>
</dbReference>
<evidence type="ECO:0000256" key="1">
    <source>
        <dbReference type="ARBA" id="ARBA00001953"/>
    </source>
</evidence>
<dbReference type="PANTHER" id="PTHR18866">
    <property type="entry name" value="CARBOXYLASE:PYRUVATE/ACETYL-COA/PROPIONYL-COA CARBOXYLASE"/>
    <property type="match status" value="1"/>
</dbReference>
<keyword evidence="11" id="KW-1185">Reference proteome</keyword>